<feature type="signal peptide" evidence="7">
    <location>
        <begin position="1"/>
        <end position="18"/>
    </location>
</feature>
<dbReference type="PANTHER" id="PTHR47217">
    <property type="entry name" value="GLOBIN-LIKE PROTEIN"/>
    <property type="match status" value="1"/>
</dbReference>
<evidence type="ECO:0000313" key="10">
    <source>
        <dbReference type="Proteomes" id="UP000283509"/>
    </source>
</evidence>
<dbReference type="STRING" id="6689.A0A423U8B2"/>
<dbReference type="InterPro" id="IPR002336">
    <property type="entry name" value="Erythrocruorin"/>
</dbReference>
<dbReference type="SMR" id="A0A423U8B2"/>
<dbReference type="EMBL" id="QCYY01000469">
    <property type="protein sequence ID" value="ROT84928.1"/>
    <property type="molecule type" value="Genomic_DNA"/>
</dbReference>
<dbReference type="CDD" id="cd01040">
    <property type="entry name" value="Mb-like"/>
    <property type="match status" value="1"/>
</dbReference>
<feature type="chain" id="PRO_5019278239" evidence="7">
    <location>
        <begin position="19"/>
        <end position="209"/>
    </location>
</feature>
<organism evidence="9 10">
    <name type="scientific">Penaeus vannamei</name>
    <name type="common">Whiteleg shrimp</name>
    <name type="synonym">Litopenaeus vannamei</name>
    <dbReference type="NCBI Taxonomy" id="6689"/>
    <lineage>
        <taxon>Eukaryota</taxon>
        <taxon>Metazoa</taxon>
        <taxon>Ecdysozoa</taxon>
        <taxon>Arthropoda</taxon>
        <taxon>Crustacea</taxon>
        <taxon>Multicrustacea</taxon>
        <taxon>Malacostraca</taxon>
        <taxon>Eumalacostraca</taxon>
        <taxon>Eucarida</taxon>
        <taxon>Decapoda</taxon>
        <taxon>Dendrobranchiata</taxon>
        <taxon>Penaeoidea</taxon>
        <taxon>Penaeidae</taxon>
        <taxon>Penaeus</taxon>
    </lineage>
</organism>
<evidence type="ECO:0000256" key="1">
    <source>
        <dbReference type="ARBA" id="ARBA00022448"/>
    </source>
</evidence>
<dbReference type="GO" id="GO:0046872">
    <property type="term" value="F:metal ion binding"/>
    <property type="evidence" value="ECO:0007669"/>
    <property type="project" value="UniProtKB-KW"/>
</dbReference>
<dbReference type="InterPro" id="IPR044399">
    <property type="entry name" value="Mb-like_M"/>
</dbReference>
<keyword evidence="3 6" id="KW-0561">Oxygen transport</keyword>
<evidence type="ECO:0000256" key="6">
    <source>
        <dbReference type="RuleBase" id="RU000356"/>
    </source>
</evidence>
<reference evidence="9 10" key="1">
    <citation type="submission" date="2018-04" db="EMBL/GenBank/DDBJ databases">
        <authorList>
            <person name="Zhang X."/>
            <person name="Yuan J."/>
            <person name="Li F."/>
            <person name="Xiang J."/>
        </authorList>
    </citation>
    <scope>NUCLEOTIDE SEQUENCE [LARGE SCALE GENOMIC DNA]</scope>
    <source>
        <tissue evidence="9">Muscle</tissue>
    </source>
</reference>
<dbReference type="Pfam" id="PF00042">
    <property type="entry name" value="Globin"/>
    <property type="match status" value="1"/>
</dbReference>
<evidence type="ECO:0000256" key="3">
    <source>
        <dbReference type="ARBA" id="ARBA00022621"/>
    </source>
</evidence>
<dbReference type="Proteomes" id="UP000283509">
    <property type="component" value="Unassembled WGS sequence"/>
</dbReference>
<protein>
    <submittedName>
        <fullName evidence="9">Hemoglobin</fullName>
    </submittedName>
</protein>
<keyword evidence="1 6" id="KW-0813">Transport</keyword>
<dbReference type="PROSITE" id="PS01033">
    <property type="entry name" value="GLOBIN"/>
    <property type="match status" value="1"/>
</dbReference>
<dbReference type="AlphaFoldDB" id="A0A423U8B2"/>
<keyword evidence="2 6" id="KW-0349">Heme</keyword>
<accession>A0A423U8B2</accession>
<dbReference type="Gene3D" id="1.10.490.10">
    <property type="entry name" value="Globins"/>
    <property type="match status" value="1"/>
</dbReference>
<dbReference type="InterPro" id="IPR012292">
    <property type="entry name" value="Globin/Proto"/>
</dbReference>
<dbReference type="OrthoDB" id="6334282at2759"/>
<dbReference type="InterPro" id="IPR000971">
    <property type="entry name" value="Globin"/>
</dbReference>
<keyword evidence="5" id="KW-0408">Iron</keyword>
<dbReference type="GO" id="GO:0005344">
    <property type="term" value="F:oxygen carrier activity"/>
    <property type="evidence" value="ECO:0007669"/>
    <property type="project" value="UniProtKB-KW"/>
</dbReference>
<sequence>MGAMWSLLWGWWTAGTQVSSVQYAEDGDLGPEGDVADPTTGLTLRHRTAMVRTWDMVRPDMKVHGINFFLTLFRAEPELQTRFKGFADKTEEELKTNKRLAAHASTVMLAITGLVDNLDDVTCLVEMLNATALNHKRRGLPQPSTFTSLPSLFAPPPPALPPPLSSFPPLPSFSSLIPSLAAPFLLPTLRSQHFLSLLPPGTHSQPLLV</sequence>
<evidence type="ECO:0000259" key="8">
    <source>
        <dbReference type="PROSITE" id="PS01033"/>
    </source>
</evidence>
<dbReference type="GO" id="GO:0020037">
    <property type="term" value="F:heme binding"/>
    <property type="evidence" value="ECO:0007669"/>
    <property type="project" value="InterPro"/>
</dbReference>
<keyword evidence="7" id="KW-0732">Signal</keyword>
<evidence type="ECO:0000256" key="5">
    <source>
        <dbReference type="ARBA" id="ARBA00023004"/>
    </source>
</evidence>
<evidence type="ECO:0000256" key="4">
    <source>
        <dbReference type="ARBA" id="ARBA00022723"/>
    </source>
</evidence>
<comment type="caution">
    <text evidence="9">The sequence shown here is derived from an EMBL/GenBank/DDBJ whole genome shotgun (WGS) entry which is preliminary data.</text>
</comment>
<dbReference type="GO" id="GO:0019825">
    <property type="term" value="F:oxygen binding"/>
    <property type="evidence" value="ECO:0007669"/>
    <property type="project" value="InterPro"/>
</dbReference>
<keyword evidence="4" id="KW-0479">Metal-binding</keyword>
<dbReference type="GO" id="GO:0005576">
    <property type="term" value="C:extracellular region"/>
    <property type="evidence" value="ECO:0007669"/>
    <property type="project" value="InterPro"/>
</dbReference>
<comment type="similarity">
    <text evidence="6">Belongs to the globin family.</text>
</comment>
<reference evidence="9 10" key="2">
    <citation type="submission" date="2019-01" db="EMBL/GenBank/DDBJ databases">
        <title>The decoding of complex shrimp genome reveals the adaptation for benthos swimmer, frequently molting mechanism and breeding impact on genome.</title>
        <authorList>
            <person name="Sun Y."/>
            <person name="Gao Y."/>
            <person name="Yu Y."/>
        </authorList>
    </citation>
    <scope>NUCLEOTIDE SEQUENCE [LARGE SCALE GENOMIC DNA]</scope>
    <source>
        <tissue evidence="9">Muscle</tissue>
    </source>
</reference>
<evidence type="ECO:0000256" key="2">
    <source>
        <dbReference type="ARBA" id="ARBA00022617"/>
    </source>
</evidence>
<keyword evidence="10" id="KW-1185">Reference proteome</keyword>
<gene>
    <name evidence="9" type="ORF">C7M84_021873</name>
</gene>
<dbReference type="SUPFAM" id="SSF46458">
    <property type="entry name" value="Globin-like"/>
    <property type="match status" value="1"/>
</dbReference>
<evidence type="ECO:0000313" key="9">
    <source>
        <dbReference type="EMBL" id="ROT84928.1"/>
    </source>
</evidence>
<dbReference type="PRINTS" id="PR00611">
    <property type="entry name" value="ERYTHCRUORIN"/>
</dbReference>
<feature type="domain" description="Globin" evidence="8">
    <location>
        <begin position="41"/>
        <end position="209"/>
    </location>
</feature>
<evidence type="ECO:0000256" key="7">
    <source>
        <dbReference type="SAM" id="SignalP"/>
    </source>
</evidence>
<proteinExistence type="inferred from homology"/>
<name>A0A423U8B2_PENVA</name>
<dbReference type="GO" id="GO:0005833">
    <property type="term" value="C:hemoglobin complex"/>
    <property type="evidence" value="ECO:0007669"/>
    <property type="project" value="InterPro"/>
</dbReference>
<dbReference type="InterPro" id="IPR009050">
    <property type="entry name" value="Globin-like_sf"/>
</dbReference>
<dbReference type="PANTHER" id="PTHR47217:SF1">
    <property type="entry name" value="GLOBIN-LIKE PROTEIN"/>
    <property type="match status" value="1"/>
</dbReference>